<name>A0A1X7SJS1_AMPQE</name>
<dbReference type="OrthoDB" id="10003658at2759"/>
<protein>
    <submittedName>
        <fullName evidence="1">Uncharacterized protein</fullName>
    </submittedName>
</protein>
<evidence type="ECO:0000313" key="1">
    <source>
        <dbReference type="EnsemblMetazoa" id="Aqu2.1.02366_001"/>
    </source>
</evidence>
<dbReference type="EnsemblMetazoa" id="Aqu2.1.02366_001">
    <property type="protein sequence ID" value="Aqu2.1.02366_001"/>
    <property type="gene ID" value="Aqu2.1.02366"/>
</dbReference>
<dbReference type="AlphaFoldDB" id="A0A1X7SJS1"/>
<sequence>MIQKRQFRKTHPDSHFCAAVFRYMRDYAIKFRDISVFACIDDKHFIKVGEPGFPIAAAERGREVIVSSNEVFVVGDHDFTKFKIIPSVVLLVDIPETIDGSFYSGQVFVGLKDGIFEASSPIRHATELYKTLMTRMDGRHILFIYSDGGPDHRITYLSVQLSLIALFLNLDLDVLIAGRTAPSHSWANPVERIMAILNLGIQCLGIMRSQGEEEFEKSVKSSNNLKQIRENCLSFKEDVQKALQPPIELLKSIILRLELKDKKFEVFESASQKEIQDFWEVLLLIDSSLTRDHSSKASIEKLDNLQKFLSHCCCFEKYYITIKKCGEASCSICKPVRMSCATFKGIDYCI</sequence>
<proteinExistence type="predicted"/>
<accession>A0A1X7SJS1</accession>
<organism evidence="1">
    <name type="scientific">Amphimedon queenslandica</name>
    <name type="common">Sponge</name>
    <dbReference type="NCBI Taxonomy" id="400682"/>
    <lineage>
        <taxon>Eukaryota</taxon>
        <taxon>Metazoa</taxon>
        <taxon>Porifera</taxon>
        <taxon>Demospongiae</taxon>
        <taxon>Heteroscleromorpha</taxon>
        <taxon>Haplosclerida</taxon>
        <taxon>Niphatidae</taxon>
        <taxon>Amphimedon</taxon>
    </lineage>
</organism>
<dbReference type="InParanoid" id="A0A1X7SJS1"/>
<reference evidence="1" key="1">
    <citation type="submission" date="2017-05" db="UniProtKB">
        <authorList>
            <consortium name="EnsemblMetazoa"/>
        </authorList>
    </citation>
    <scope>IDENTIFICATION</scope>
</reference>